<evidence type="ECO:0000256" key="11">
    <source>
        <dbReference type="ARBA" id="ARBA00049360"/>
    </source>
</evidence>
<comment type="cofactor">
    <cofactor evidence="1">
        <name>Zn(2+)</name>
        <dbReference type="ChEBI" id="CHEBI:29105"/>
    </cofactor>
</comment>
<dbReference type="FunFam" id="3.40.50.300:FF:000941">
    <property type="entry name" value="Werner syndrome RecQ like helicase"/>
    <property type="match status" value="1"/>
</dbReference>
<feature type="domain" description="Helicase ATP-binding" evidence="13">
    <location>
        <begin position="70"/>
        <end position="240"/>
    </location>
</feature>
<dbReference type="Proteomes" id="UP001516400">
    <property type="component" value="Unassembled WGS sequence"/>
</dbReference>
<evidence type="ECO:0000256" key="10">
    <source>
        <dbReference type="ARBA" id="ARBA00034808"/>
    </source>
</evidence>
<dbReference type="SUPFAM" id="SSF47819">
    <property type="entry name" value="HRDC-like"/>
    <property type="match status" value="1"/>
</dbReference>
<evidence type="ECO:0000256" key="2">
    <source>
        <dbReference type="ARBA" id="ARBA00005446"/>
    </source>
</evidence>
<dbReference type="Pfam" id="PF16124">
    <property type="entry name" value="RecQ_Zn_bind"/>
    <property type="match status" value="1"/>
</dbReference>
<evidence type="ECO:0000256" key="1">
    <source>
        <dbReference type="ARBA" id="ARBA00001947"/>
    </source>
</evidence>
<comment type="caution">
    <text evidence="15">The sequence shown here is derived from an EMBL/GenBank/DDBJ whole genome shotgun (WGS) entry which is preliminary data.</text>
</comment>
<dbReference type="InterPro" id="IPR032284">
    <property type="entry name" value="RecQ_Zn-bd"/>
</dbReference>
<dbReference type="PROSITE" id="PS51194">
    <property type="entry name" value="HELICASE_CTER"/>
    <property type="match status" value="1"/>
</dbReference>
<dbReference type="NCBIfam" id="TIGR00614">
    <property type="entry name" value="recQ_fam"/>
    <property type="match status" value="1"/>
</dbReference>
<accession>A0ABD2MII3</accession>
<dbReference type="SMART" id="SM00956">
    <property type="entry name" value="RQC"/>
    <property type="match status" value="1"/>
</dbReference>
<evidence type="ECO:0000259" key="13">
    <source>
        <dbReference type="PROSITE" id="PS51192"/>
    </source>
</evidence>
<keyword evidence="7" id="KW-0238">DNA-binding</keyword>
<evidence type="ECO:0000256" key="8">
    <source>
        <dbReference type="ARBA" id="ARBA00023235"/>
    </source>
</evidence>
<evidence type="ECO:0000256" key="9">
    <source>
        <dbReference type="ARBA" id="ARBA00034617"/>
    </source>
</evidence>
<dbReference type="GO" id="GO:0005524">
    <property type="term" value="F:ATP binding"/>
    <property type="evidence" value="ECO:0007669"/>
    <property type="project" value="UniProtKB-KW"/>
</dbReference>
<protein>
    <recommendedName>
        <fullName evidence="10">DNA 3'-5' helicase</fullName>
        <ecNumber evidence="10">5.6.2.4</ecNumber>
    </recommendedName>
</protein>
<dbReference type="InterPro" id="IPR014001">
    <property type="entry name" value="Helicase_ATP-bd"/>
</dbReference>
<keyword evidence="8" id="KW-0413">Isomerase</keyword>
<dbReference type="InterPro" id="IPR010997">
    <property type="entry name" value="HRDC-like_sf"/>
</dbReference>
<dbReference type="PROSITE" id="PS51192">
    <property type="entry name" value="HELICASE_ATP_BIND_1"/>
    <property type="match status" value="1"/>
</dbReference>
<feature type="domain" description="HRDC" evidence="12">
    <location>
        <begin position="624"/>
        <end position="706"/>
    </location>
</feature>
<keyword evidence="4" id="KW-0378">Hydrolase</keyword>
<evidence type="ECO:0000313" key="15">
    <source>
        <dbReference type="EMBL" id="KAL3266169.1"/>
    </source>
</evidence>
<dbReference type="Gene3D" id="1.10.150.80">
    <property type="entry name" value="HRDC domain"/>
    <property type="match status" value="1"/>
</dbReference>
<dbReference type="AlphaFoldDB" id="A0ABD2MII3"/>
<dbReference type="EMBL" id="JABFTP020000001">
    <property type="protein sequence ID" value="KAL3266169.1"/>
    <property type="molecule type" value="Genomic_DNA"/>
</dbReference>
<dbReference type="InterPro" id="IPR011545">
    <property type="entry name" value="DEAD/DEAH_box_helicase_dom"/>
</dbReference>
<keyword evidence="6" id="KW-0067">ATP-binding</keyword>
<dbReference type="Pfam" id="PF14493">
    <property type="entry name" value="HTH_40"/>
    <property type="match status" value="1"/>
</dbReference>
<dbReference type="EC" id="5.6.2.4" evidence="10"/>
<dbReference type="Gene3D" id="1.10.10.10">
    <property type="entry name" value="Winged helix-like DNA-binding domain superfamily/Winged helix DNA-binding domain"/>
    <property type="match status" value="1"/>
</dbReference>
<dbReference type="SMART" id="SM00487">
    <property type="entry name" value="DEXDc"/>
    <property type="match status" value="1"/>
</dbReference>
<sequence>MDDTIIVEDHELSEFQDEIMQNMSNSTTSEECSKQNQIPSYENPSFYHLKILKKYFGHSSFRSLQWGIISSILKDKRDNCAIMSTGYGKSLCYQYPAIYTGGIALVVSPLISLMEDQVLSLKVANIQACLLGTAQKEKSKVLTQIMEKKYSIIYLTPEFLIGESGIALLTEMKKQLDICLVAVDEAHCISSWGHDFRPQYRKLGNVRDILPGVPILAITATATKRVELDIVKSLRLQNPKISHSGFDRPNLYLEVFHKNQDIMYDFTKVLDRSLGTWKFPGPTIIYCLTRKSTESIAEFLKARDVNCAAYHAGKSLKERKETHEKFMKDQLDVIVATCAFGMGIDKPDVRCIVHYGTPSSLEAYYQEIGRAGRDGEPSRCVLFFSDADFRTHLLIADKSDYSNFKGSHVEEKSTNIRKYLHSTECRRAYILHYFGEDYNGKNDHCCDICCRKDAGMEENYEGVDKDGYYDFKDDFKSMLKTIEALGGRFGVAIYILFLRGSRSAKLKDQFKKHPLHGCGKDKSENWWKSINNLLLQEKYIARKSFCMHGFTTYLFELTHKGERFLEDLEKKNDLKVEVKAPSDILKQLKPKTQKLAVACHSRGDVMSNNKTSSLLKAVSPDKQEGVDKELYLSLMQKRNQIADKIDCMPHNVISIPDIKELIRVKPRTVKELNKCNLEMFSEFKIHQFGQELIDVIVNKFGPGVEDNNLSKNSLIEALIRAPLISNHSFTAEASYNMLKQGHTIQEISEQRGKAPSTIFSHLLLCMKKGLPIKLQQLGVSLFERVLIVRVILETPERLLTQIKEKCPSEITWDQIRAVLTYMQIRDHLEENKIDYEDFEEFSYDDLKSEAGSFNLEAFQLSKNQNVVSKEDQYLKEFLEICEDLIEKDELEMKKSRQGMKRKVDQISEAEHENMNGGDISKLKVHKPVTSVSSVAQESSSQNLLMEDQELNNFLKLCDDIIEENGGIKDESENIKKEPSEVTELTSKIEISDNFREIDNFDSDDEIFRSPPRNEISMN</sequence>
<dbReference type="SUPFAM" id="SSF46785">
    <property type="entry name" value="Winged helix' DNA-binding domain"/>
    <property type="match status" value="1"/>
</dbReference>
<dbReference type="GO" id="GO:0043138">
    <property type="term" value="F:3'-5' DNA helicase activity"/>
    <property type="evidence" value="ECO:0007669"/>
    <property type="project" value="UniProtKB-EC"/>
</dbReference>
<evidence type="ECO:0000256" key="3">
    <source>
        <dbReference type="ARBA" id="ARBA00022741"/>
    </source>
</evidence>
<comment type="catalytic activity">
    <reaction evidence="9">
        <text>Couples ATP hydrolysis with the unwinding of duplex DNA by translocating in the 3'-5' direction.</text>
        <dbReference type="EC" id="5.6.2.4"/>
    </reaction>
</comment>
<organism evidence="15 16">
    <name type="scientific">Cryptolaemus montrouzieri</name>
    <dbReference type="NCBI Taxonomy" id="559131"/>
    <lineage>
        <taxon>Eukaryota</taxon>
        <taxon>Metazoa</taxon>
        <taxon>Ecdysozoa</taxon>
        <taxon>Arthropoda</taxon>
        <taxon>Hexapoda</taxon>
        <taxon>Insecta</taxon>
        <taxon>Pterygota</taxon>
        <taxon>Neoptera</taxon>
        <taxon>Endopterygota</taxon>
        <taxon>Coleoptera</taxon>
        <taxon>Polyphaga</taxon>
        <taxon>Cucujiformia</taxon>
        <taxon>Coccinelloidea</taxon>
        <taxon>Coccinellidae</taxon>
        <taxon>Scymninae</taxon>
        <taxon>Scymnini</taxon>
        <taxon>Cryptolaemus</taxon>
    </lineage>
</organism>
<dbReference type="InterPro" id="IPR027417">
    <property type="entry name" value="P-loop_NTPase"/>
</dbReference>
<dbReference type="GO" id="GO:0003677">
    <property type="term" value="F:DNA binding"/>
    <property type="evidence" value="ECO:0007669"/>
    <property type="project" value="UniProtKB-KW"/>
</dbReference>
<dbReference type="PANTHER" id="PTHR13710:SF120">
    <property type="entry name" value="BIFUNCTIONAL 3'-5' EXONUCLEASE_ATP-DEPENDENT HELICASE WRN"/>
    <property type="match status" value="1"/>
</dbReference>
<dbReference type="SUPFAM" id="SSF52540">
    <property type="entry name" value="P-loop containing nucleoside triphosphate hydrolases"/>
    <property type="match status" value="1"/>
</dbReference>
<dbReference type="InterPro" id="IPR002121">
    <property type="entry name" value="HRDC_dom"/>
</dbReference>
<dbReference type="Pfam" id="PF00270">
    <property type="entry name" value="DEAD"/>
    <property type="match status" value="1"/>
</dbReference>
<dbReference type="InterPro" id="IPR001650">
    <property type="entry name" value="Helicase_C-like"/>
</dbReference>
<dbReference type="GO" id="GO:0016787">
    <property type="term" value="F:hydrolase activity"/>
    <property type="evidence" value="ECO:0007669"/>
    <property type="project" value="UniProtKB-KW"/>
</dbReference>
<dbReference type="CDD" id="cd18794">
    <property type="entry name" value="SF2_C_RecQ"/>
    <property type="match status" value="1"/>
</dbReference>
<evidence type="ECO:0000256" key="4">
    <source>
        <dbReference type="ARBA" id="ARBA00022801"/>
    </source>
</evidence>
<dbReference type="InterPro" id="IPR036388">
    <property type="entry name" value="WH-like_DNA-bd_sf"/>
</dbReference>
<comment type="catalytic activity">
    <reaction evidence="11">
        <text>ATP + H2O = ADP + phosphate + H(+)</text>
        <dbReference type="Rhea" id="RHEA:13065"/>
        <dbReference type="ChEBI" id="CHEBI:15377"/>
        <dbReference type="ChEBI" id="CHEBI:15378"/>
        <dbReference type="ChEBI" id="CHEBI:30616"/>
        <dbReference type="ChEBI" id="CHEBI:43474"/>
        <dbReference type="ChEBI" id="CHEBI:456216"/>
    </reaction>
</comment>
<name>A0ABD2MII3_9CUCU</name>
<dbReference type="Pfam" id="PF09382">
    <property type="entry name" value="RQC"/>
    <property type="match status" value="1"/>
</dbReference>
<dbReference type="SMART" id="SM00490">
    <property type="entry name" value="HELICc"/>
    <property type="match status" value="1"/>
</dbReference>
<dbReference type="InterPro" id="IPR036390">
    <property type="entry name" value="WH_DNA-bd_sf"/>
</dbReference>
<evidence type="ECO:0000259" key="14">
    <source>
        <dbReference type="PROSITE" id="PS51194"/>
    </source>
</evidence>
<feature type="domain" description="Helicase C-terminal" evidence="14">
    <location>
        <begin position="269"/>
        <end position="420"/>
    </location>
</feature>
<evidence type="ECO:0000256" key="6">
    <source>
        <dbReference type="ARBA" id="ARBA00022840"/>
    </source>
</evidence>
<proteinExistence type="inferred from homology"/>
<evidence type="ECO:0000259" key="12">
    <source>
        <dbReference type="PROSITE" id="PS50967"/>
    </source>
</evidence>
<dbReference type="InterPro" id="IPR029491">
    <property type="entry name" value="Helicase_HTH"/>
</dbReference>
<evidence type="ECO:0000313" key="16">
    <source>
        <dbReference type="Proteomes" id="UP001516400"/>
    </source>
</evidence>
<dbReference type="Gene3D" id="3.40.50.300">
    <property type="entry name" value="P-loop containing nucleotide triphosphate hydrolases"/>
    <property type="match status" value="2"/>
</dbReference>
<reference evidence="15 16" key="1">
    <citation type="journal article" date="2021" name="BMC Biol.">
        <title>Horizontally acquired antibacterial genes associated with adaptive radiation of ladybird beetles.</title>
        <authorList>
            <person name="Li H.S."/>
            <person name="Tang X.F."/>
            <person name="Huang Y.H."/>
            <person name="Xu Z.Y."/>
            <person name="Chen M.L."/>
            <person name="Du X.Y."/>
            <person name="Qiu B.Y."/>
            <person name="Chen P.T."/>
            <person name="Zhang W."/>
            <person name="Slipinski A."/>
            <person name="Escalona H.E."/>
            <person name="Waterhouse R.M."/>
            <person name="Zwick A."/>
            <person name="Pang H."/>
        </authorList>
    </citation>
    <scope>NUCLEOTIDE SEQUENCE [LARGE SCALE GENOMIC DNA]</scope>
    <source>
        <strain evidence="15">SYSU2018</strain>
    </source>
</reference>
<comment type="similarity">
    <text evidence="2">Belongs to the helicase family. RecQ subfamily.</text>
</comment>
<dbReference type="InterPro" id="IPR044876">
    <property type="entry name" value="HRDC_dom_sf"/>
</dbReference>
<keyword evidence="5" id="KW-0347">Helicase</keyword>
<dbReference type="Pfam" id="PF00271">
    <property type="entry name" value="Helicase_C"/>
    <property type="match status" value="1"/>
</dbReference>
<keyword evidence="16" id="KW-1185">Reference proteome</keyword>
<dbReference type="FunFam" id="3.40.50.300:FF:001456">
    <property type="entry name" value="ATP-dependent DNA helicase"/>
    <property type="match status" value="1"/>
</dbReference>
<dbReference type="PANTHER" id="PTHR13710">
    <property type="entry name" value="DNA HELICASE RECQ FAMILY MEMBER"/>
    <property type="match status" value="1"/>
</dbReference>
<evidence type="ECO:0000256" key="5">
    <source>
        <dbReference type="ARBA" id="ARBA00022806"/>
    </source>
</evidence>
<dbReference type="PROSITE" id="PS50967">
    <property type="entry name" value="HRDC"/>
    <property type="match status" value="1"/>
</dbReference>
<dbReference type="InterPro" id="IPR018982">
    <property type="entry name" value="RQC_domain"/>
</dbReference>
<keyword evidence="3" id="KW-0547">Nucleotide-binding</keyword>
<evidence type="ECO:0000256" key="7">
    <source>
        <dbReference type="ARBA" id="ARBA00023125"/>
    </source>
</evidence>
<gene>
    <name evidence="15" type="ORF">HHI36_010353</name>
</gene>
<dbReference type="InterPro" id="IPR004589">
    <property type="entry name" value="DNA_helicase_ATP-dep_RecQ"/>
</dbReference>